<evidence type="ECO:0000313" key="2">
    <source>
        <dbReference type="Proteomes" id="UP000017836"/>
    </source>
</evidence>
<gene>
    <name evidence="1" type="ORF">AMTR_s05538p00002190</name>
</gene>
<proteinExistence type="predicted"/>
<dbReference type="Gramene" id="ERN05974">
    <property type="protein sequence ID" value="ERN05974"/>
    <property type="gene ID" value="AMTR_s05538p00002190"/>
</dbReference>
<organism evidence="1 2">
    <name type="scientific">Amborella trichopoda</name>
    <dbReference type="NCBI Taxonomy" id="13333"/>
    <lineage>
        <taxon>Eukaryota</taxon>
        <taxon>Viridiplantae</taxon>
        <taxon>Streptophyta</taxon>
        <taxon>Embryophyta</taxon>
        <taxon>Tracheophyta</taxon>
        <taxon>Spermatophyta</taxon>
        <taxon>Magnoliopsida</taxon>
        <taxon>Amborellales</taxon>
        <taxon>Amborellaceae</taxon>
        <taxon>Amborella</taxon>
    </lineage>
</organism>
<keyword evidence="2" id="KW-1185">Reference proteome</keyword>
<dbReference type="Proteomes" id="UP000017836">
    <property type="component" value="Unassembled WGS sequence"/>
</dbReference>
<sequence>TLFTGLHLTTGSSKYRKDHMHQFTGGLSACDTNPPEHNLLEEAIQTEVSQVAAEKNKCEGHLMR</sequence>
<feature type="non-terminal residue" evidence="1">
    <location>
        <position position="1"/>
    </location>
</feature>
<evidence type="ECO:0000313" key="1">
    <source>
        <dbReference type="EMBL" id="ERN05974.1"/>
    </source>
</evidence>
<name>U5D0Y2_AMBTC</name>
<reference evidence="2" key="1">
    <citation type="journal article" date="2013" name="Science">
        <title>The Amborella genome and the evolution of flowering plants.</title>
        <authorList>
            <consortium name="Amborella Genome Project"/>
        </authorList>
    </citation>
    <scope>NUCLEOTIDE SEQUENCE [LARGE SCALE GENOMIC DNA]</scope>
</reference>
<dbReference type="AlphaFoldDB" id="U5D0Y2"/>
<protein>
    <submittedName>
        <fullName evidence="1">Uncharacterized protein</fullName>
    </submittedName>
</protein>
<dbReference type="EMBL" id="KI393961">
    <property type="protein sequence ID" value="ERN05974.1"/>
    <property type="molecule type" value="Genomic_DNA"/>
</dbReference>
<accession>U5D0Y2</accession>
<dbReference type="HOGENOM" id="CLU_2874428_0_0_1"/>